<evidence type="ECO:0000313" key="8">
    <source>
        <dbReference type="EMBL" id="CAK9865459.1"/>
    </source>
</evidence>
<dbReference type="SMART" id="SM00054">
    <property type="entry name" value="EFh"/>
    <property type="match status" value="2"/>
</dbReference>
<dbReference type="SUPFAM" id="SSF81301">
    <property type="entry name" value="Nucleotidyltransferase"/>
    <property type="match status" value="1"/>
</dbReference>
<feature type="domain" description="EF-hand" evidence="7">
    <location>
        <begin position="709"/>
        <end position="744"/>
    </location>
</feature>
<evidence type="ECO:0000256" key="1">
    <source>
        <dbReference type="ARBA" id="ARBA00004123"/>
    </source>
</evidence>
<dbReference type="InterPro" id="IPR007685">
    <property type="entry name" value="RelA_SpoT"/>
</dbReference>
<accession>A0ABP1ASA8</accession>
<dbReference type="Gene3D" id="1.10.238.10">
    <property type="entry name" value="EF-hand"/>
    <property type="match status" value="1"/>
</dbReference>
<comment type="subcellular location">
    <subcellularLocation>
        <location evidence="1">Nucleus</location>
    </subcellularLocation>
</comment>
<dbReference type="InterPro" id="IPR002048">
    <property type="entry name" value="EF_hand_dom"/>
</dbReference>
<dbReference type="InterPro" id="IPR011990">
    <property type="entry name" value="TPR-like_helical_dom_sf"/>
</dbReference>
<keyword evidence="3" id="KW-0106">Calcium</keyword>
<dbReference type="SMART" id="SM00028">
    <property type="entry name" value="TPR"/>
    <property type="match status" value="6"/>
</dbReference>
<dbReference type="EMBL" id="OZ023716">
    <property type="protein sequence ID" value="CAK9865459.1"/>
    <property type="molecule type" value="Genomic_DNA"/>
</dbReference>
<dbReference type="SMART" id="SM00954">
    <property type="entry name" value="RelA_SpoT"/>
    <property type="match status" value="1"/>
</dbReference>
<dbReference type="InterPro" id="IPR019734">
    <property type="entry name" value="TPR_rpt"/>
</dbReference>
<dbReference type="SUPFAM" id="SSF48452">
    <property type="entry name" value="TPR-like"/>
    <property type="match status" value="1"/>
</dbReference>
<dbReference type="InterPro" id="IPR043519">
    <property type="entry name" value="NT_sf"/>
</dbReference>
<feature type="signal peptide" evidence="6">
    <location>
        <begin position="1"/>
        <end position="20"/>
    </location>
</feature>
<dbReference type="PROSITE" id="PS50222">
    <property type="entry name" value="EF_HAND_2"/>
    <property type="match status" value="1"/>
</dbReference>
<dbReference type="InterPro" id="IPR003107">
    <property type="entry name" value="HAT"/>
</dbReference>
<keyword evidence="2" id="KW-0677">Repeat</keyword>
<dbReference type="Pfam" id="PF04607">
    <property type="entry name" value="RelA_SpoT"/>
    <property type="match status" value="1"/>
</dbReference>
<evidence type="ECO:0000313" key="9">
    <source>
        <dbReference type="Proteomes" id="UP001497522"/>
    </source>
</evidence>
<sequence>MAVCACSMGLLKLLPPLSTTATVSATLSSQLRLERGVQCRDLPCAINSPEILSVRCACNMAPAGDNYVGLVQSAALENSGKAGDLKRGKGQGGCNLQKQCSRNDVSLVRRPALLRVHARVQDCLEHECHEMQNRLQDRGGRGGKVCDRRPKNRVERRQQVQVITNNGFVELEEQLGVSKHTKEGSLQLKLSSKWQENEVLKDEEGRLLQTQQEEGDAPPTLAQAASLVEIASHLASETEMGLAVNDIPVEAIDVQVEEQSTDEQNKPSEVDEDGWMSMGLQMPRPLVNSPGGQRVAELVAAWDGLARRLPLDFTQSSGSPLLLAALKLTVNTLQHAALAEDGRNPLVRALSVAYVLADLRMDAEVIAAGLLQEALEAGYLRISAVERELGNGVGRLLHDCARVKHMPSRMDTLDDDSANVVRQFCLAFHDVRAVVVVVSARLDVMRHVQTLPRYRQQILALETMQIYAPLAHVMGTGTMGLELEDLGFWVLFPDSYSYIESWLTRHWADGDELVADSQQLFLASLEADPELQALIKLVTITGRCKSRYSTMKKLLKDGRQPEEVYDILGLRVVLTPKDGGSLLEEKERGVQACYRAMEIATSLWKELEGRFKDYIAAPKENGYESLHFAVCLGDNANWSPYMEIQIRTAAMHAMAEGGLASHSLYKGGLTDPEQAGYLKAIMLAAADVAASRFSDLAGNAVEVIDREDHIYSNSDHIFAHFDKNRDGVISMDELQQVIRELGADSNDSHDLMRIVDSNLDGSVCAEEFQNFCRQVKIFENLAGVDKQFSTQLDQKLLTDSVDTTEEIRRQIISGDRAAAHSSLTMLSRKHPNNPHIFIHFAQLERKGGDSIAAGVYYSKAVRAFKKVGDMGLAYVRALQAWGSLEAQSRHASRARHLFLESIRVACKEEKSGASELIGASVYGLHAWAMLEQRLGNWSKARSLLERAAVVQPGNAVVHQTRALLEARVHNYAAARHHFRLAVDVAPTDIKCWQAWALFEASQQKVQKMRSLFKQALKVDPENMHSLQAWAHQEALLGTDESRRRARKLYQRCIEVNPDSVHAWQAWGILEQEACNFTGARILFERGISANPHSVPCLQAYAHMERIGGNLKAARRLLLLALSVEPENSAVLMEVALVEEGMGNGQIAAEYFQLAAIGDKQRSRLKRKLFESRKSASHFELLKLKTSALQNGDDSGVSKFKVRQKSSRPKKDVWRAKPCSFE</sequence>
<keyword evidence="9" id="KW-1185">Reference proteome</keyword>
<dbReference type="Pfam" id="PF13328">
    <property type="entry name" value="HD_4"/>
    <property type="match status" value="1"/>
</dbReference>
<evidence type="ECO:0000256" key="2">
    <source>
        <dbReference type="ARBA" id="ARBA00022737"/>
    </source>
</evidence>
<keyword evidence="4" id="KW-0539">Nucleus</keyword>
<dbReference type="Proteomes" id="UP001497522">
    <property type="component" value="Chromosome 15"/>
</dbReference>
<gene>
    <name evidence="8" type="ORF">CSSPJE1EN2_LOCUS8454</name>
</gene>
<dbReference type="PANTHER" id="PTHR21262">
    <property type="entry name" value="GUANOSINE-3',5'-BIS DIPHOSPHATE 3'-PYROPHOSPHOHYDROLASE"/>
    <property type="match status" value="1"/>
</dbReference>
<proteinExistence type="predicted"/>
<reference evidence="8" key="1">
    <citation type="submission" date="2024-03" db="EMBL/GenBank/DDBJ databases">
        <authorList>
            <consortium name="ELIXIR-Norway"/>
            <consortium name="Elixir Norway"/>
        </authorList>
    </citation>
    <scope>NUCLEOTIDE SEQUENCE</scope>
</reference>
<dbReference type="SMART" id="SM00386">
    <property type="entry name" value="HAT"/>
    <property type="match status" value="6"/>
</dbReference>
<dbReference type="CDD" id="cd05399">
    <property type="entry name" value="NT_Rel-Spo_like"/>
    <property type="match status" value="1"/>
</dbReference>
<dbReference type="PROSITE" id="PS00018">
    <property type="entry name" value="EF_HAND_1"/>
    <property type="match status" value="1"/>
</dbReference>
<feature type="chain" id="PRO_5046616953" description="EF-hand domain-containing protein" evidence="6">
    <location>
        <begin position="21"/>
        <end position="1221"/>
    </location>
</feature>
<dbReference type="SUPFAM" id="SSF47473">
    <property type="entry name" value="EF-hand"/>
    <property type="match status" value="1"/>
</dbReference>
<dbReference type="Pfam" id="PF13499">
    <property type="entry name" value="EF-hand_7"/>
    <property type="match status" value="1"/>
</dbReference>
<protein>
    <recommendedName>
        <fullName evidence="7">EF-hand domain-containing protein</fullName>
    </recommendedName>
</protein>
<name>A0ABP1ASA8_9BRYO</name>
<organism evidence="8 9">
    <name type="scientific">Sphagnum jensenii</name>
    <dbReference type="NCBI Taxonomy" id="128206"/>
    <lineage>
        <taxon>Eukaryota</taxon>
        <taxon>Viridiplantae</taxon>
        <taxon>Streptophyta</taxon>
        <taxon>Embryophyta</taxon>
        <taxon>Bryophyta</taxon>
        <taxon>Sphagnophytina</taxon>
        <taxon>Sphagnopsida</taxon>
        <taxon>Sphagnales</taxon>
        <taxon>Sphagnaceae</taxon>
        <taxon>Sphagnum</taxon>
    </lineage>
</organism>
<evidence type="ECO:0000256" key="5">
    <source>
        <dbReference type="SAM" id="MobiDB-lite"/>
    </source>
</evidence>
<keyword evidence="6" id="KW-0732">Signal</keyword>
<evidence type="ECO:0000256" key="3">
    <source>
        <dbReference type="ARBA" id="ARBA00022837"/>
    </source>
</evidence>
<evidence type="ECO:0000259" key="7">
    <source>
        <dbReference type="PROSITE" id="PS50222"/>
    </source>
</evidence>
<dbReference type="InterPro" id="IPR055430">
    <property type="entry name" value="HAT_Syf1_CNRKL1_C"/>
</dbReference>
<evidence type="ECO:0000256" key="6">
    <source>
        <dbReference type="SAM" id="SignalP"/>
    </source>
</evidence>
<feature type="region of interest" description="Disordered" evidence="5">
    <location>
        <begin position="1189"/>
        <end position="1221"/>
    </location>
</feature>
<dbReference type="Pfam" id="PF23231">
    <property type="entry name" value="HAT_Syf1_CNRKL1_C"/>
    <property type="match status" value="1"/>
</dbReference>
<dbReference type="Gene3D" id="1.10.3210.10">
    <property type="entry name" value="Hypothetical protein af1432"/>
    <property type="match status" value="1"/>
</dbReference>
<dbReference type="InterPro" id="IPR018247">
    <property type="entry name" value="EF_Hand_1_Ca_BS"/>
</dbReference>
<dbReference type="Gene3D" id="3.30.460.10">
    <property type="entry name" value="Beta Polymerase, domain 2"/>
    <property type="match status" value="1"/>
</dbReference>
<dbReference type="PANTHER" id="PTHR21262:SF12">
    <property type="entry name" value="GTP DIPHOSPHOKINASE CRSH, CHLOROPLASTIC-RELATED"/>
    <property type="match status" value="1"/>
</dbReference>
<dbReference type="CDD" id="cd00051">
    <property type="entry name" value="EFh"/>
    <property type="match status" value="1"/>
</dbReference>
<evidence type="ECO:0000256" key="4">
    <source>
        <dbReference type="ARBA" id="ARBA00023242"/>
    </source>
</evidence>
<dbReference type="Gene3D" id="1.25.40.10">
    <property type="entry name" value="Tetratricopeptide repeat domain"/>
    <property type="match status" value="2"/>
</dbReference>
<dbReference type="InterPro" id="IPR011992">
    <property type="entry name" value="EF-hand-dom_pair"/>
</dbReference>
<dbReference type="SUPFAM" id="SSF109604">
    <property type="entry name" value="HD-domain/PDEase-like"/>
    <property type="match status" value="1"/>
</dbReference>